<feature type="region of interest" description="Disordered" evidence="1">
    <location>
        <begin position="1"/>
        <end position="24"/>
    </location>
</feature>
<feature type="compositionally biased region" description="Basic and acidic residues" evidence="1">
    <location>
        <begin position="769"/>
        <end position="779"/>
    </location>
</feature>
<evidence type="ECO:0000313" key="2">
    <source>
        <dbReference type="EMBL" id="CAA3016669.1"/>
    </source>
</evidence>
<dbReference type="PANTHER" id="PTHR34461">
    <property type="entry name" value="EXPRESSED PROTEIN"/>
    <property type="match status" value="1"/>
</dbReference>
<evidence type="ECO:0000313" key="3">
    <source>
        <dbReference type="Proteomes" id="UP000594638"/>
    </source>
</evidence>
<keyword evidence="3" id="KW-1185">Reference proteome</keyword>
<protein>
    <submittedName>
        <fullName evidence="2">Uncharacterized protein</fullName>
    </submittedName>
</protein>
<reference evidence="2 3" key="1">
    <citation type="submission" date="2019-12" db="EMBL/GenBank/DDBJ databases">
        <authorList>
            <person name="Alioto T."/>
            <person name="Alioto T."/>
            <person name="Gomez Garrido J."/>
        </authorList>
    </citation>
    <scope>NUCLEOTIDE SEQUENCE [LARGE SCALE GENOMIC DNA]</scope>
</reference>
<sequence length="779" mass="86956">MKSSSVNLYFRKRKKQSPSLPHRSVGIFTRSKSQVYVHRNRSGRTRLDVSRKSNFHSCSSNSNPFPGKPKSVQPGSRKETGTEPVEADLRLNDEISCRISSIKDLRIRRVFSSAVSPILEEEEGKINGNSKLLQNMGLDTDSDRCMDLDASDKELGENRQSFETMPSDAVAKENDSKNGLNLMKDKATSTNGSVSTSRKVLNSCAKRKVFNTPNSFNYRRLLPYLMDVVKEKSSASEIEIVDVEFPNKLQELSGLSPKMPSFMDNGCAAKLECVGARTNPTDSFKDEEIQKLNKEQPSILQNLIGVEYQLEHRSYENGVSGVEDSVEEECISMKHDSDVLHATASRDSGRNMEVNTLLTKKPNIKGTSVGCLSIGNKSRHSANVKSGTSWLSETFLTPCSQVRVFKVPSSASYRRLLPYLIDVAKQNSRDSKVIRHPKPQIDSPDVHLLSYATSDEGNPVKKIRMESFCEQPHTEAEEQNLLLALVPRDNVSSSDTDNSLSPSTPPLYSTNHSSKVGPSSIISDDTVDLVMPLDLPKEGRLLIQKSPKKSESDIFHNDIMDCNGKSNCSVVESCSIVDHDIQTDTKRNCIAVNVEAYKSNELIEKVTSNQGQSQIEVSDTLISHTDVPFKGILKKNPKGCRGPCTCLNCASFRLHAERAFEFSRNQLLDAEEVAWNLMKELANVRHILEMSAVNENDLTTIQFNQTQVNQACNKALETENLAKESLRKLNYDLNIHCRTPALQRPRVTFANYIQERVIPKTDASTGPETPDKWLNKENT</sequence>
<dbReference type="OrthoDB" id="766405at2759"/>
<dbReference type="Gramene" id="OE9A058044T3">
    <property type="protein sequence ID" value="OE9A058044C3"/>
    <property type="gene ID" value="OE9A058044"/>
</dbReference>
<evidence type="ECO:0000256" key="1">
    <source>
        <dbReference type="SAM" id="MobiDB-lite"/>
    </source>
</evidence>
<dbReference type="EMBL" id="CACTIH010007638">
    <property type="protein sequence ID" value="CAA3016669.1"/>
    <property type="molecule type" value="Genomic_DNA"/>
</dbReference>
<comment type="caution">
    <text evidence="2">The sequence shown here is derived from an EMBL/GenBank/DDBJ whole genome shotgun (WGS) entry which is preliminary data.</text>
</comment>
<organism evidence="2 3">
    <name type="scientific">Olea europaea subsp. europaea</name>
    <dbReference type="NCBI Taxonomy" id="158383"/>
    <lineage>
        <taxon>Eukaryota</taxon>
        <taxon>Viridiplantae</taxon>
        <taxon>Streptophyta</taxon>
        <taxon>Embryophyta</taxon>
        <taxon>Tracheophyta</taxon>
        <taxon>Spermatophyta</taxon>
        <taxon>Magnoliopsida</taxon>
        <taxon>eudicotyledons</taxon>
        <taxon>Gunneridae</taxon>
        <taxon>Pentapetalae</taxon>
        <taxon>asterids</taxon>
        <taxon>lamiids</taxon>
        <taxon>Lamiales</taxon>
        <taxon>Oleaceae</taxon>
        <taxon>Oleeae</taxon>
        <taxon>Olea</taxon>
    </lineage>
</organism>
<name>A0A8S0UG23_OLEEU</name>
<feature type="region of interest" description="Disordered" evidence="1">
    <location>
        <begin position="760"/>
        <end position="779"/>
    </location>
</feature>
<feature type="compositionally biased region" description="Low complexity" evidence="1">
    <location>
        <begin position="490"/>
        <end position="510"/>
    </location>
</feature>
<feature type="compositionally biased region" description="Polar residues" evidence="1">
    <location>
        <begin position="55"/>
        <end position="64"/>
    </location>
</feature>
<accession>A0A8S0UG23</accession>
<gene>
    <name evidence="2" type="ORF">OLEA9_A058044</name>
</gene>
<dbReference type="Proteomes" id="UP000594638">
    <property type="component" value="Unassembled WGS sequence"/>
</dbReference>
<dbReference type="AlphaFoldDB" id="A0A8S0UG23"/>
<feature type="region of interest" description="Disordered" evidence="1">
    <location>
        <begin position="50"/>
        <end position="84"/>
    </location>
</feature>
<proteinExistence type="predicted"/>
<feature type="region of interest" description="Disordered" evidence="1">
    <location>
        <begin position="490"/>
        <end position="519"/>
    </location>
</feature>
<dbReference type="PANTHER" id="PTHR34461:SF4">
    <property type="entry name" value="OS01G0101800 PROTEIN"/>
    <property type="match status" value="1"/>
</dbReference>